<reference evidence="8 9" key="1">
    <citation type="submission" date="2019-06" db="EMBL/GenBank/DDBJ databases">
        <authorList>
            <person name="Rodrigo-Torres L."/>
            <person name="Arahal R. D."/>
            <person name="Lucena T."/>
        </authorList>
    </citation>
    <scope>NUCLEOTIDE SEQUENCE [LARGE SCALE GENOMIC DNA]</scope>
    <source>
        <strain evidence="8 9">SW08-7</strain>
    </source>
</reference>
<reference evidence="7" key="3">
    <citation type="submission" date="2021-08" db="EMBL/GenBank/DDBJ databases">
        <authorList>
            <person name="Tani A."/>
            <person name="Ola A."/>
            <person name="Ogura Y."/>
            <person name="Katsura K."/>
            <person name="Hayashi T."/>
        </authorList>
    </citation>
    <scope>NUCLEOTIDE SEQUENCE</scope>
    <source>
        <strain evidence="7">DSM 22415</strain>
    </source>
</reference>
<keyword evidence="10" id="KW-1185">Reference proteome</keyword>
<dbReference type="InterPro" id="IPR000847">
    <property type="entry name" value="LysR_HTH_N"/>
</dbReference>
<evidence type="ECO:0000259" key="6">
    <source>
        <dbReference type="PROSITE" id="PS50931"/>
    </source>
</evidence>
<dbReference type="InterPro" id="IPR005119">
    <property type="entry name" value="LysR_subst-bd"/>
</dbReference>
<dbReference type="OrthoDB" id="8479357at2"/>
<dbReference type="PRINTS" id="PR00039">
    <property type="entry name" value="HTHLYSR"/>
</dbReference>
<dbReference type="Gene3D" id="3.40.190.10">
    <property type="entry name" value="Periplasmic binding protein-like II"/>
    <property type="match status" value="2"/>
</dbReference>
<dbReference type="Pfam" id="PF03466">
    <property type="entry name" value="LysR_substrate"/>
    <property type="match status" value="1"/>
</dbReference>
<dbReference type="Proteomes" id="UP001055303">
    <property type="component" value="Unassembled WGS sequence"/>
</dbReference>
<protein>
    <submittedName>
        <fullName evidence="8">Hydrogen peroxide-inducible genes activator</fullName>
    </submittedName>
</protein>
<comment type="similarity">
    <text evidence="1">Belongs to the LysR transcriptional regulatory family.</text>
</comment>
<dbReference type="Pfam" id="PF00126">
    <property type="entry name" value="HTH_1"/>
    <property type="match status" value="1"/>
</dbReference>
<dbReference type="EMBL" id="CABFVH010000003">
    <property type="protein sequence ID" value="VUF11153.1"/>
    <property type="molecule type" value="Genomic_DNA"/>
</dbReference>
<dbReference type="Proteomes" id="UP000401717">
    <property type="component" value="Unassembled WGS sequence"/>
</dbReference>
<evidence type="ECO:0000256" key="1">
    <source>
        <dbReference type="ARBA" id="ARBA00009437"/>
    </source>
</evidence>
<name>A0A564FSX3_9HYPH</name>
<keyword evidence="4" id="KW-0010">Activator</keyword>
<dbReference type="InterPro" id="IPR036390">
    <property type="entry name" value="WH_DNA-bd_sf"/>
</dbReference>
<gene>
    <name evidence="8" type="primary">oxyR_1</name>
    <name evidence="7" type="synonym">oxyR_3</name>
    <name evidence="7" type="ORF">IFDJLNFL_4321</name>
    <name evidence="8" type="ORF">MTDSW087_00827</name>
</gene>
<organism evidence="8 9">
    <name type="scientific">Methylobacterium dankookense</name>
    <dbReference type="NCBI Taxonomy" id="560405"/>
    <lineage>
        <taxon>Bacteria</taxon>
        <taxon>Pseudomonadati</taxon>
        <taxon>Pseudomonadota</taxon>
        <taxon>Alphaproteobacteria</taxon>
        <taxon>Hyphomicrobiales</taxon>
        <taxon>Methylobacteriaceae</taxon>
        <taxon>Methylobacterium</taxon>
    </lineage>
</organism>
<dbReference type="Gene3D" id="1.10.10.10">
    <property type="entry name" value="Winged helix-like DNA-binding domain superfamily/Winged helix DNA-binding domain"/>
    <property type="match status" value="1"/>
</dbReference>
<accession>A0A564FSX3</accession>
<dbReference type="AlphaFoldDB" id="A0A564FSX3"/>
<keyword evidence="3" id="KW-0238">DNA-binding</keyword>
<sequence>MDLRQLRYFAQIAESGNVSRAAEVLRIAQPSLSQQMRNLEDELGVELLFRHARGVTPTELGLKFYEHARRILQEVERAKEVVRSQATSPSGRISVGLPTSACRGLSLPLHRAMLEALPNISLHIVEAMTGTLDEWIQSGRLDVALLYDHKAFEHVAWTEMMVEDLMFVVPASHPLAARREIGFGQVFQQALPVILPGRPNVLRAVIEQLAARHDITPTATDCESLPAIAELVRAQAFAAIMPHFALAAEIERGEMVAIPIVDPTPSWRLSVVVSQRTLNARGSEAVAGVLAGVIGDLVERSVWRARLKPTERPALVRTRA</sequence>
<evidence type="ECO:0000256" key="3">
    <source>
        <dbReference type="ARBA" id="ARBA00023125"/>
    </source>
</evidence>
<dbReference type="GO" id="GO:0003677">
    <property type="term" value="F:DNA binding"/>
    <property type="evidence" value="ECO:0007669"/>
    <property type="project" value="UniProtKB-KW"/>
</dbReference>
<dbReference type="EMBL" id="BPQI01000146">
    <property type="protein sequence ID" value="GJD58401.1"/>
    <property type="molecule type" value="Genomic_DNA"/>
</dbReference>
<evidence type="ECO:0000256" key="2">
    <source>
        <dbReference type="ARBA" id="ARBA00023015"/>
    </source>
</evidence>
<dbReference type="SUPFAM" id="SSF53850">
    <property type="entry name" value="Periplasmic binding protein-like II"/>
    <property type="match status" value="1"/>
</dbReference>
<evidence type="ECO:0000256" key="4">
    <source>
        <dbReference type="ARBA" id="ARBA00023159"/>
    </source>
</evidence>
<dbReference type="PROSITE" id="PS50931">
    <property type="entry name" value="HTH_LYSR"/>
    <property type="match status" value="1"/>
</dbReference>
<feature type="domain" description="HTH lysR-type" evidence="6">
    <location>
        <begin position="1"/>
        <end position="58"/>
    </location>
</feature>
<evidence type="ECO:0000313" key="8">
    <source>
        <dbReference type="EMBL" id="VUF11153.1"/>
    </source>
</evidence>
<keyword evidence="5" id="KW-0804">Transcription</keyword>
<dbReference type="GO" id="GO:2000142">
    <property type="term" value="P:regulation of DNA-templated transcription initiation"/>
    <property type="evidence" value="ECO:0007669"/>
    <property type="project" value="TreeGrafter"/>
</dbReference>
<keyword evidence="2" id="KW-0805">Transcription regulation</keyword>
<dbReference type="FunFam" id="1.10.10.10:FF:000001">
    <property type="entry name" value="LysR family transcriptional regulator"/>
    <property type="match status" value="1"/>
</dbReference>
<reference evidence="7" key="2">
    <citation type="journal article" date="2021" name="Front. Microbiol.">
        <title>Comprehensive Comparative Genomics and Phenotyping of Methylobacterium Species.</title>
        <authorList>
            <person name="Alessa O."/>
            <person name="Ogura Y."/>
            <person name="Fujitani Y."/>
            <person name="Takami H."/>
            <person name="Hayashi T."/>
            <person name="Sahin N."/>
            <person name="Tani A."/>
        </authorList>
    </citation>
    <scope>NUCLEOTIDE SEQUENCE</scope>
    <source>
        <strain evidence="7">DSM 22415</strain>
    </source>
</reference>
<evidence type="ECO:0000313" key="9">
    <source>
        <dbReference type="Proteomes" id="UP000401717"/>
    </source>
</evidence>
<dbReference type="InterPro" id="IPR036388">
    <property type="entry name" value="WH-like_DNA-bd_sf"/>
</dbReference>
<dbReference type="PANTHER" id="PTHR30293:SF0">
    <property type="entry name" value="NITROGEN ASSIMILATION REGULATORY PROTEIN NAC"/>
    <property type="match status" value="1"/>
</dbReference>
<proteinExistence type="inferred from homology"/>
<dbReference type="RefSeq" id="WP_144760507.1">
    <property type="nucleotide sequence ID" value="NZ_BPQI01000146.1"/>
</dbReference>
<dbReference type="PANTHER" id="PTHR30293">
    <property type="entry name" value="TRANSCRIPTIONAL REGULATORY PROTEIN NAC-RELATED"/>
    <property type="match status" value="1"/>
</dbReference>
<dbReference type="SUPFAM" id="SSF46785">
    <property type="entry name" value="Winged helix' DNA-binding domain"/>
    <property type="match status" value="1"/>
</dbReference>
<evidence type="ECO:0000256" key="5">
    <source>
        <dbReference type="ARBA" id="ARBA00023163"/>
    </source>
</evidence>
<evidence type="ECO:0000313" key="7">
    <source>
        <dbReference type="EMBL" id="GJD58401.1"/>
    </source>
</evidence>
<dbReference type="GO" id="GO:0003700">
    <property type="term" value="F:DNA-binding transcription factor activity"/>
    <property type="evidence" value="ECO:0007669"/>
    <property type="project" value="InterPro"/>
</dbReference>
<evidence type="ECO:0000313" key="10">
    <source>
        <dbReference type="Proteomes" id="UP001055303"/>
    </source>
</evidence>